<accession>A0ACA9PR01</accession>
<organism evidence="1 2">
    <name type="scientific">Racocetra persica</name>
    <dbReference type="NCBI Taxonomy" id="160502"/>
    <lineage>
        <taxon>Eukaryota</taxon>
        <taxon>Fungi</taxon>
        <taxon>Fungi incertae sedis</taxon>
        <taxon>Mucoromycota</taxon>
        <taxon>Glomeromycotina</taxon>
        <taxon>Glomeromycetes</taxon>
        <taxon>Diversisporales</taxon>
        <taxon>Gigasporaceae</taxon>
        <taxon>Racocetra</taxon>
    </lineage>
</organism>
<protein>
    <submittedName>
        <fullName evidence="1">33582_t:CDS:1</fullName>
    </submittedName>
</protein>
<reference evidence="1" key="1">
    <citation type="submission" date="2021-06" db="EMBL/GenBank/DDBJ databases">
        <authorList>
            <person name="Kallberg Y."/>
            <person name="Tangrot J."/>
            <person name="Rosling A."/>
        </authorList>
    </citation>
    <scope>NUCLEOTIDE SEQUENCE</scope>
    <source>
        <strain evidence="1">MA461A</strain>
    </source>
</reference>
<sequence>PLIEQKNKKKLELAMRTELKITEIINNFEKQKKILEKDHNDTWLMREIKFVYKKKSNLIRIATNYEEELELLNEELKYVIDTLRKDIEDKMNLDLEKKKNFKSKKLNLEKQINKLKKNDDFKMLRKIIDELIEENKKLRSSNHKNVGNITALNQHIQIYSTNFKK</sequence>
<evidence type="ECO:0000313" key="2">
    <source>
        <dbReference type="Proteomes" id="UP000789920"/>
    </source>
</evidence>
<dbReference type="EMBL" id="CAJVQC010021973">
    <property type="protein sequence ID" value="CAG8715850.1"/>
    <property type="molecule type" value="Genomic_DNA"/>
</dbReference>
<keyword evidence="2" id="KW-1185">Reference proteome</keyword>
<gene>
    <name evidence="1" type="ORF">RPERSI_LOCUS10888</name>
</gene>
<evidence type="ECO:0000313" key="1">
    <source>
        <dbReference type="EMBL" id="CAG8715850.1"/>
    </source>
</evidence>
<dbReference type="Proteomes" id="UP000789920">
    <property type="component" value="Unassembled WGS sequence"/>
</dbReference>
<comment type="caution">
    <text evidence="1">The sequence shown here is derived from an EMBL/GenBank/DDBJ whole genome shotgun (WGS) entry which is preliminary data.</text>
</comment>
<feature type="non-terminal residue" evidence="1">
    <location>
        <position position="1"/>
    </location>
</feature>
<proteinExistence type="predicted"/>
<name>A0ACA9PR01_9GLOM</name>